<evidence type="ECO:0000313" key="4">
    <source>
        <dbReference type="Proteomes" id="UP000474296"/>
    </source>
</evidence>
<dbReference type="AlphaFoldDB" id="A0A6M0CGX4"/>
<dbReference type="CDD" id="cd00586">
    <property type="entry name" value="4HBT"/>
    <property type="match status" value="1"/>
</dbReference>
<evidence type="ECO:0000313" key="3">
    <source>
        <dbReference type="EMBL" id="NER17176.1"/>
    </source>
</evidence>
<reference evidence="3 4" key="1">
    <citation type="submission" date="2020-01" db="EMBL/GenBank/DDBJ databases">
        <title>Spongiivirga citrea KCTC 32990T.</title>
        <authorList>
            <person name="Wang G."/>
        </authorList>
    </citation>
    <scope>NUCLEOTIDE SEQUENCE [LARGE SCALE GENOMIC DNA]</scope>
    <source>
        <strain evidence="3 4">KCTC 32990</strain>
    </source>
</reference>
<dbReference type="Proteomes" id="UP000474296">
    <property type="component" value="Unassembled WGS sequence"/>
</dbReference>
<dbReference type="GO" id="GO:0047617">
    <property type="term" value="F:fatty acyl-CoA hydrolase activity"/>
    <property type="evidence" value="ECO:0007669"/>
    <property type="project" value="TreeGrafter"/>
</dbReference>
<gene>
    <name evidence="3" type="ORF">GWK10_08135</name>
</gene>
<protein>
    <submittedName>
        <fullName evidence="3">Thioesterase</fullName>
    </submittedName>
</protein>
<accession>A0A6M0CGX4</accession>
<name>A0A6M0CGX4_9FLAO</name>
<comment type="caution">
    <text evidence="3">The sequence shown here is derived from an EMBL/GenBank/DDBJ whole genome shotgun (WGS) entry which is preliminary data.</text>
</comment>
<evidence type="ECO:0000256" key="1">
    <source>
        <dbReference type="ARBA" id="ARBA00005953"/>
    </source>
</evidence>
<dbReference type="Gene3D" id="3.10.129.10">
    <property type="entry name" value="Hotdog Thioesterase"/>
    <property type="match status" value="1"/>
</dbReference>
<comment type="similarity">
    <text evidence="1">Belongs to the 4-hydroxybenzoyl-CoA thioesterase family.</text>
</comment>
<sequence length="158" mass="18588">MYYKEFDIRWNDLDANRHLANSSYIVFMAHTRMSFLGENGFGQKQMQQYNLGPIVFHEHVYYFREVMAGSVIRVSMELGGMSEDGMFYEFRHNFYDENGRNMTYGNMIGSWIDLKTRRLTALPKELLAIVDKLHHADDFKILTKEDTRKAAKIPKDLS</sequence>
<dbReference type="PANTHER" id="PTHR31793">
    <property type="entry name" value="4-HYDROXYBENZOYL-COA THIOESTERASE FAMILY MEMBER"/>
    <property type="match status" value="1"/>
</dbReference>
<dbReference type="PANTHER" id="PTHR31793:SF27">
    <property type="entry name" value="NOVEL THIOESTERASE SUPERFAMILY DOMAIN AND SAPOSIN A-TYPE DOMAIN CONTAINING PROTEIN (0610012H03RIK)"/>
    <property type="match status" value="1"/>
</dbReference>
<dbReference type="InterPro" id="IPR050563">
    <property type="entry name" value="4-hydroxybenzoyl-CoA_TE"/>
</dbReference>
<evidence type="ECO:0000256" key="2">
    <source>
        <dbReference type="ARBA" id="ARBA00022801"/>
    </source>
</evidence>
<keyword evidence="2" id="KW-0378">Hydrolase</keyword>
<dbReference type="InterPro" id="IPR029069">
    <property type="entry name" value="HotDog_dom_sf"/>
</dbReference>
<organism evidence="3 4">
    <name type="scientific">Spongiivirga citrea</name>
    <dbReference type="NCBI Taxonomy" id="1481457"/>
    <lineage>
        <taxon>Bacteria</taxon>
        <taxon>Pseudomonadati</taxon>
        <taxon>Bacteroidota</taxon>
        <taxon>Flavobacteriia</taxon>
        <taxon>Flavobacteriales</taxon>
        <taxon>Flavobacteriaceae</taxon>
        <taxon>Spongiivirga</taxon>
    </lineage>
</organism>
<keyword evidence="4" id="KW-1185">Reference proteome</keyword>
<proteinExistence type="inferred from homology"/>
<dbReference type="SUPFAM" id="SSF54637">
    <property type="entry name" value="Thioesterase/thiol ester dehydrase-isomerase"/>
    <property type="match status" value="1"/>
</dbReference>
<dbReference type="RefSeq" id="WP_164031397.1">
    <property type="nucleotide sequence ID" value="NZ_JAABOQ010000003.1"/>
</dbReference>
<dbReference type="EMBL" id="JAABOQ010000003">
    <property type="protein sequence ID" value="NER17176.1"/>
    <property type="molecule type" value="Genomic_DNA"/>
</dbReference>
<dbReference type="Pfam" id="PF13279">
    <property type="entry name" value="4HBT_2"/>
    <property type="match status" value="1"/>
</dbReference>